<reference evidence="1" key="1">
    <citation type="submission" date="2020-10" db="EMBL/GenBank/DDBJ databases">
        <title>Phylogeny of dyella-like bacteria.</title>
        <authorList>
            <person name="Fu J."/>
        </authorList>
    </citation>
    <scope>NUCLEOTIDE SEQUENCE</scope>
    <source>
        <strain evidence="1">DHON07</strain>
    </source>
</reference>
<evidence type="ECO:0000313" key="1">
    <source>
        <dbReference type="EMBL" id="MBM7131004.1"/>
    </source>
</evidence>
<gene>
    <name evidence="1" type="ORF">ISS99_15880</name>
</gene>
<sequence length="129" mass="14965">MHLLPFGGLMEREWVVEDAELTSSLEKSFIQGPMMEDGRRLLVEETVGRFGAFKVQVFSNEHPPPHFRVVYNGETANYSIKDCTKLNGGLGRWEWNIRDWHSKNKLKLIAVWDRTRPDDCPVGKYREDG</sequence>
<evidence type="ECO:0000313" key="2">
    <source>
        <dbReference type="Proteomes" id="UP001430193"/>
    </source>
</evidence>
<dbReference type="EMBL" id="JADIKF010000039">
    <property type="protein sequence ID" value="MBM7131004.1"/>
    <property type="molecule type" value="Genomic_DNA"/>
</dbReference>
<accession>A0ABS2KIL4</accession>
<protein>
    <submittedName>
        <fullName evidence="1">DUF4160 domain-containing protein</fullName>
    </submittedName>
</protein>
<dbReference type="Pfam" id="PF13711">
    <property type="entry name" value="DUF4160"/>
    <property type="match status" value="1"/>
</dbReference>
<dbReference type="Proteomes" id="UP001430193">
    <property type="component" value="Unassembled WGS sequence"/>
</dbReference>
<dbReference type="RefSeq" id="WP_204632544.1">
    <property type="nucleotide sequence ID" value="NZ_BSOC01000002.1"/>
</dbReference>
<dbReference type="InterPro" id="IPR025427">
    <property type="entry name" value="DUF4160"/>
</dbReference>
<proteinExistence type="predicted"/>
<name>A0ABS2KIL4_9GAMM</name>
<comment type="caution">
    <text evidence="1">The sequence shown here is derived from an EMBL/GenBank/DDBJ whole genome shotgun (WGS) entry which is preliminary data.</text>
</comment>
<organism evidence="1 2">
    <name type="scientific">Dyella mobilis</name>
    <dbReference type="NCBI Taxonomy" id="1849582"/>
    <lineage>
        <taxon>Bacteria</taxon>
        <taxon>Pseudomonadati</taxon>
        <taxon>Pseudomonadota</taxon>
        <taxon>Gammaproteobacteria</taxon>
        <taxon>Lysobacterales</taxon>
        <taxon>Rhodanobacteraceae</taxon>
        <taxon>Dyella</taxon>
    </lineage>
</organism>
<keyword evidence="2" id="KW-1185">Reference proteome</keyword>